<name>A0A6L5XAD7_9BACT</name>
<dbReference type="AlphaFoldDB" id="A0A6L5XAD7"/>
<dbReference type="Proteomes" id="UP000483362">
    <property type="component" value="Unassembled WGS sequence"/>
</dbReference>
<feature type="domain" description="DUF4296" evidence="3">
    <location>
        <begin position="25"/>
        <end position="109"/>
    </location>
</feature>
<feature type="signal peptide" evidence="2">
    <location>
        <begin position="1"/>
        <end position="20"/>
    </location>
</feature>
<sequence>MKRLGYILLLLLALAAGFTACDKAPSGIIKESKMEDLLVDIYKAQAYIDNHPDEFDSDSSRQSMKQAVFNKYHITQADYDTSLVWYAHNIETYDKVYKKVIDRLSDEQKKLQKQAGMSGTVVAGQYGPGTAQASGVAEAHKRYGAKGDTANVWKGDALYMIFPGMNCGYIKFDLEPDAEYKSGDRYQLNMKLLAFGNDFNILLAVDYADGSTSFMNRTTSATGWFTMDLQTDTGRVVDRVYGYLRYDMRAQGAAFVDSIQLLRTHLSLPDFGYIGAQEFISPNKNARRPGQSQPPGAMPQLPPARPVTPQRMYAPKPGVNKGGIDHHGRQPFSRPESMR</sequence>
<feature type="region of interest" description="Disordered" evidence="1">
    <location>
        <begin position="282"/>
        <end position="339"/>
    </location>
</feature>
<evidence type="ECO:0000256" key="1">
    <source>
        <dbReference type="SAM" id="MobiDB-lite"/>
    </source>
</evidence>
<dbReference type="EMBL" id="VULT01000002">
    <property type="protein sequence ID" value="MSS16425.1"/>
    <property type="molecule type" value="Genomic_DNA"/>
</dbReference>
<organism evidence="4 5">
    <name type="scientific">Sodaliphilus pleomorphus</name>
    <dbReference type="NCBI Taxonomy" id="2606626"/>
    <lineage>
        <taxon>Bacteria</taxon>
        <taxon>Pseudomonadati</taxon>
        <taxon>Bacteroidota</taxon>
        <taxon>Bacteroidia</taxon>
        <taxon>Bacteroidales</taxon>
        <taxon>Muribaculaceae</taxon>
        <taxon>Sodaliphilus</taxon>
    </lineage>
</organism>
<dbReference type="Pfam" id="PF14129">
    <property type="entry name" value="DUF4296"/>
    <property type="match status" value="1"/>
</dbReference>
<evidence type="ECO:0000259" key="3">
    <source>
        <dbReference type="Pfam" id="PF14129"/>
    </source>
</evidence>
<feature type="compositionally biased region" description="Polar residues" evidence="1">
    <location>
        <begin position="282"/>
        <end position="294"/>
    </location>
</feature>
<evidence type="ECO:0000256" key="2">
    <source>
        <dbReference type="SAM" id="SignalP"/>
    </source>
</evidence>
<keyword evidence="5" id="KW-1185">Reference proteome</keyword>
<evidence type="ECO:0000313" key="4">
    <source>
        <dbReference type="EMBL" id="MSS16425.1"/>
    </source>
</evidence>
<accession>A0A6L5XAD7</accession>
<reference evidence="4 5" key="1">
    <citation type="submission" date="2019-08" db="EMBL/GenBank/DDBJ databases">
        <title>In-depth cultivation of the pig gut microbiome towards novel bacterial diversity and tailored functional studies.</title>
        <authorList>
            <person name="Wylensek D."/>
            <person name="Hitch T.C.A."/>
            <person name="Clavel T."/>
        </authorList>
    </citation>
    <scope>NUCLEOTIDE SEQUENCE [LARGE SCALE GENOMIC DNA]</scope>
    <source>
        <strain evidence="4 5">Oil-RF-744-WCA-WT-10</strain>
    </source>
</reference>
<evidence type="ECO:0000313" key="5">
    <source>
        <dbReference type="Proteomes" id="UP000483362"/>
    </source>
</evidence>
<comment type="caution">
    <text evidence="4">The sequence shown here is derived from an EMBL/GenBank/DDBJ whole genome shotgun (WGS) entry which is preliminary data.</text>
</comment>
<dbReference type="RefSeq" id="WP_154327002.1">
    <property type="nucleotide sequence ID" value="NZ_CP045696.1"/>
</dbReference>
<protein>
    <submittedName>
        <fullName evidence="4">DUF4296 domain-containing protein</fullName>
    </submittedName>
</protein>
<gene>
    <name evidence="4" type="ORF">FYJ29_01365</name>
</gene>
<keyword evidence="2" id="KW-0732">Signal</keyword>
<feature type="compositionally biased region" description="Pro residues" evidence="1">
    <location>
        <begin position="296"/>
        <end position="306"/>
    </location>
</feature>
<proteinExistence type="predicted"/>
<dbReference type="PROSITE" id="PS51257">
    <property type="entry name" value="PROKAR_LIPOPROTEIN"/>
    <property type="match status" value="1"/>
</dbReference>
<feature type="chain" id="PRO_5027019446" evidence="2">
    <location>
        <begin position="21"/>
        <end position="339"/>
    </location>
</feature>
<dbReference type="InterPro" id="IPR025381">
    <property type="entry name" value="DUF4296"/>
</dbReference>